<name>A0ABN2TW97_9ACTN</name>
<comment type="caution">
    <text evidence="1">The sequence shown here is derived from an EMBL/GenBank/DDBJ whole genome shotgun (WGS) entry which is preliminary data.</text>
</comment>
<organism evidence="1 2">
    <name type="scientific">Streptomyces thermospinosisporus</name>
    <dbReference type="NCBI Taxonomy" id="161482"/>
    <lineage>
        <taxon>Bacteria</taxon>
        <taxon>Bacillati</taxon>
        <taxon>Actinomycetota</taxon>
        <taxon>Actinomycetes</taxon>
        <taxon>Kitasatosporales</taxon>
        <taxon>Streptomycetaceae</taxon>
        <taxon>Streptomyces</taxon>
    </lineage>
</organism>
<dbReference type="Proteomes" id="UP001500973">
    <property type="component" value="Unassembled WGS sequence"/>
</dbReference>
<dbReference type="EMBL" id="BAAAIZ010000007">
    <property type="protein sequence ID" value="GAA1415521.1"/>
    <property type="molecule type" value="Genomic_DNA"/>
</dbReference>
<evidence type="ECO:0000313" key="1">
    <source>
        <dbReference type="EMBL" id="GAA1415521.1"/>
    </source>
</evidence>
<accession>A0ABN2TW97</accession>
<protein>
    <submittedName>
        <fullName evidence="1">Uncharacterized protein</fullName>
    </submittedName>
</protein>
<proteinExistence type="predicted"/>
<reference evidence="1 2" key="1">
    <citation type="journal article" date="2019" name="Int. J. Syst. Evol. Microbiol.">
        <title>The Global Catalogue of Microorganisms (GCM) 10K type strain sequencing project: providing services to taxonomists for standard genome sequencing and annotation.</title>
        <authorList>
            <consortium name="The Broad Institute Genomics Platform"/>
            <consortium name="The Broad Institute Genome Sequencing Center for Infectious Disease"/>
            <person name="Wu L."/>
            <person name="Ma J."/>
        </authorList>
    </citation>
    <scope>NUCLEOTIDE SEQUENCE [LARGE SCALE GENOMIC DNA]</scope>
    <source>
        <strain evidence="1 2">JCM 11756</strain>
    </source>
</reference>
<evidence type="ECO:0000313" key="2">
    <source>
        <dbReference type="Proteomes" id="UP001500973"/>
    </source>
</evidence>
<gene>
    <name evidence="1" type="ORF">GCM10009601_05340</name>
</gene>
<sequence>MGLLEAVDVLLDRLHLGGALQPRQKVIVVSAFGSSVAPVPDWPVQAADSRAREVTAARVNAAFGLFRA</sequence>
<keyword evidence="2" id="KW-1185">Reference proteome</keyword>